<feature type="region of interest" description="Disordered" evidence="1">
    <location>
        <begin position="395"/>
        <end position="426"/>
    </location>
</feature>
<feature type="domain" description="DUF4774" evidence="2">
    <location>
        <begin position="602"/>
        <end position="654"/>
    </location>
</feature>
<reference evidence="3 4" key="1">
    <citation type="journal article" date="2021" name="BMC Biol.">
        <title>Horizontally acquired antibacterial genes associated with adaptive radiation of ladybird beetles.</title>
        <authorList>
            <person name="Li H.S."/>
            <person name="Tang X.F."/>
            <person name="Huang Y.H."/>
            <person name="Xu Z.Y."/>
            <person name="Chen M.L."/>
            <person name="Du X.Y."/>
            <person name="Qiu B.Y."/>
            <person name="Chen P.T."/>
            <person name="Zhang W."/>
            <person name="Slipinski A."/>
            <person name="Escalona H.E."/>
            <person name="Waterhouse R.M."/>
            <person name="Zwick A."/>
            <person name="Pang H."/>
        </authorList>
    </citation>
    <scope>NUCLEOTIDE SEQUENCE [LARGE SCALE GENOMIC DNA]</scope>
    <source>
        <strain evidence="3">SYSU2018</strain>
    </source>
</reference>
<dbReference type="InterPro" id="IPR031942">
    <property type="entry name" value="DUF4774"/>
</dbReference>
<organism evidence="3 4">
    <name type="scientific">Cryptolaemus montrouzieri</name>
    <dbReference type="NCBI Taxonomy" id="559131"/>
    <lineage>
        <taxon>Eukaryota</taxon>
        <taxon>Metazoa</taxon>
        <taxon>Ecdysozoa</taxon>
        <taxon>Arthropoda</taxon>
        <taxon>Hexapoda</taxon>
        <taxon>Insecta</taxon>
        <taxon>Pterygota</taxon>
        <taxon>Neoptera</taxon>
        <taxon>Endopterygota</taxon>
        <taxon>Coleoptera</taxon>
        <taxon>Polyphaga</taxon>
        <taxon>Cucujiformia</taxon>
        <taxon>Coccinelloidea</taxon>
        <taxon>Coccinellidae</taxon>
        <taxon>Scymninae</taxon>
        <taxon>Scymnini</taxon>
        <taxon>Cryptolaemus</taxon>
    </lineage>
</organism>
<proteinExistence type="predicted"/>
<feature type="compositionally biased region" description="Basic and acidic residues" evidence="1">
    <location>
        <begin position="399"/>
        <end position="423"/>
    </location>
</feature>
<evidence type="ECO:0000313" key="4">
    <source>
        <dbReference type="Proteomes" id="UP001516400"/>
    </source>
</evidence>
<name>A0ABD2NR72_9CUCU</name>
<comment type="caution">
    <text evidence="3">The sequence shown here is derived from an EMBL/GenBank/DDBJ whole genome shotgun (WGS) entry which is preliminary data.</text>
</comment>
<dbReference type="EMBL" id="JABFTP020000144">
    <property type="protein sequence ID" value="KAL3281227.1"/>
    <property type="molecule type" value="Genomic_DNA"/>
</dbReference>
<gene>
    <name evidence="3" type="ORF">HHI36_004441</name>
</gene>
<evidence type="ECO:0000256" key="1">
    <source>
        <dbReference type="SAM" id="MobiDB-lite"/>
    </source>
</evidence>
<dbReference type="AlphaFoldDB" id="A0ABD2NR72"/>
<protein>
    <recommendedName>
        <fullName evidence="2">DUF4774 domain-containing protein</fullName>
    </recommendedName>
</protein>
<evidence type="ECO:0000313" key="3">
    <source>
        <dbReference type="EMBL" id="KAL3281227.1"/>
    </source>
</evidence>
<accession>A0ABD2NR72</accession>
<dbReference type="Proteomes" id="UP001516400">
    <property type="component" value="Unassembled WGS sequence"/>
</dbReference>
<dbReference type="Pfam" id="PF15999">
    <property type="entry name" value="DUF4774"/>
    <property type="match status" value="1"/>
</dbReference>
<feature type="region of interest" description="Disordered" evidence="1">
    <location>
        <begin position="470"/>
        <end position="512"/>
    </location>
</feature>
<feature type="region of interest" description="Disordered" evidence="1">
    <location>
        <begin position="530"/>
        <end position="577"/>
    </location>
</feature>
<sequence>MIKEIPIPQEHNFSIISKLLLLINAFLQAFFLTSVYSKPQNYQFHQSSPNVEVVPQDILHIQSFNVSIEDESSQKKIEENTKEILQKIEALNKKQGLTKKKKPSYFHFPFSYSRSQEDKGKLSTNYDNQEYPFGKKMVSQNDSLDNFKFPTNPFQNPIFQYLENQQNIPSQEKSSYVPFPTGGMTVIRTNPNAEITEEDEIPGQYVKRKITHQQTVVVPSVQTYINNPYNPLFQQYMQTNYGYENPNPMAFLNQYITNNPAPNQKQSNEKQNSIGEIEANPGKQTTNSVKNVIFNPQPNSMYLNPYAQPNYQSFFPMPSSMNPNQNYENSNYQSQSPAYVYGPYVIPNLNAASRQFQFQSPLQDYFPMVIKDPFVQLFNAFTSMIEYGPQATAGAMDGGCKRKDTNINDEKADENKKMKREEENLPELRTPEETFTYITDNSTDVRERLMLKNSTESGNLIIEIFGLNDNSNISSKSERSPKGKSQKAKNTTETSTKPEGDSKSPKLSSSYNIKENHVELTRPQYVRIHHTTPKTVDRDRINSPPSRFHEPYDDEKEDPKKIGFGNSLPSAYTSGEDLQVSHDGNKKLFSKDNTGSGIFIHKLKVRRGGVAIAGPGGIATAGDGGTAIVGPNGYAYTQPDSLAIAGTGTKVIAVEPTINLTDLVKNNKTRLGPNAERVGKLVAVGPVIYYNKG</sequence>
<keyword evidence="4" id="KW-1185">Reference proteome</keyword>
<evidence type="ECO:0000259" key="2">
    <source>
        <dbReference type="Pfam" id="PF15999"/>
    </source>
</evidence>
<feature type="compositionally biased region" description="Basic and acidic residues" evidence="1">
    <location>
        <begin position="535"/>
        <end position="561"/>
    </location>
</feature>